<dbReference type="InterPro" id="IPR024079">
    <property type="entry name" value="MetalloPept_cat_dom_sf"/>
</dbReference>
<keyword evidence="6 7" id="KW-0482">Metalloprotease</keyword>
<dbReference type="InterPro" id="IPR024077">
    <property type="entry name" value="Neurolysin/TOP_dom2"/>
</dbReference>
<name>A0A6A6Q758_9PEZI</name>
<evidence type="ECO:0000313" key="9">
    <source>
        <dbReference type="EMBL" id="KAF2487207.1"/>
    </source>
</evidence>
<dbReference type="Pfam" id="PF01432">
    <property type="entry name" value="Peptidase_M3"/>
    <property type="match status" value="1"/>
</dbReference>
<dbReference type="PANTHER" id="PTHR11804">
    <property type="entry name" value="PROTEASE M3 THIMET OLIGOPEPTIDASE-RELATED"/>
    <property type="match status" value="1"/>
</dbReference>
<dbReference type="InterPro" id="IPR045090">
    <property type="entry name" value="Pept_M3A_M3B"/>
</dbReference>
<dbReference type="InterPro" id="IPR024080">
    <property type="entry name" value="Neurolysin/TOP_N"/>
</dbReference>
<keyword evidence="2 7" id="KW-0645">Protease</keyword>
<evidence type="ECO:0000256" key="5">
    <source>
        <dbReference type="ARBA" id="ARBA00022833"/>
    </source>
</evidence>
<dbReference type="Gene3D" id="1.20.1050.40">
    <property type="entry name" value="Endopeptidase. Chain P, domain 1"/>
    <property type="match status" value="1"/>
</dbReference>
<dbReference type="Proteomes" id="UP000799767">
    <property type="component" value="Unassembled WGS sequence"/>
</dbReference>
<dbReference type="Gene3D" id="3.40.390.10">
    <property type="entry name" value="Collagenase (Catalytic Domain)"/>
    <property type="match status" value="1"/>
</dbReference>
<dbReference type="GO" id="GO:0006518">
    <property type="term" value="P:peptide metabolic process"/>
    <property type="evidence" value="ECO:0007669"/>
    <property type="project" value="TreeGrafter"/>
</dbReference>
<comment type="similarity">
    <text evidence="1 7">Belongs to the peptidase M3 family.</text>
</comment>
<reference evidence="9" key="1">
    <citation type="journal article" date="2020" name="Stud. Mycol.">
        <title>101 Dothideomycetes genomes: a test case for predicting lifestyles and emergence of pathogens.</title>
        <authorList>
            <person name="Haridas S."/>
            <person name="Albert R."/>
            <person name="Binder M."/>
            <person name="Bloem J."/>
            <person name="Labutti K."/>
            <person name="Salamov A."/>
            <person name="Andreopoulos B."/>
            <person name="Baker S."/>
            <person name="Barry K."/>
            <person name="Bills G."/>
            <person name="Bluhm B."/>
            <person name="Cannon C."/>
            <person name="Castanera R."/>
            <person name="Culley D."/>
            <person name="Daum C."/>
            <person name="Ezra D."/>
            <person name="Gonzalez J."/>
            <person name="Henrissat B."/>
            <person name="Kuo A."/>
            <person name="Liang C."/>
            <person name="Lipzen A."/>
            <person name="Lutzoni F."/>
            <person name="Magnuson J."/>
            <person name="Mondo S."/>
            <person name="Nolan M."/>
            <person name="Ohm R."/>
            <person name="Pangilinan J."/>
            <person name="Park H.-J."/>
            <person name="Ramirez L."/>
            <person name="Alfaro M."/>
            <person name="Sun H."/>
            <person name="Tritt A."/>
            <person name="Yoshinaga Y."/>
            <person name="Zwiers L.-H."/>
            <person name="Turgeon B."/>
            <person name="Goodwin S."/>
            <person name="Spatafora J."/>
            <person name="Crous P."/>
            <person name="Grigoriev I."/>
        </authorList>
    </citation>
    <scope>NUCLEOTIDE SEQUENCE</scope>
    <source>
        <strain evidence="9">CBS 113389</strain>
    </source>
</reference>
<dbReference type="OrthoDB" id="534666at2759"/>
<evidence type="ECO:0000256" key="2">
    <source>
        <dbReference type="ARBA" id="ARBA00022670"/>
    </source>
</evidence>
<evidence type="ECO:0000313" key="10">
    <source>
        <dbReference type="Proteomes" id="UP000799767"/>
    </source>
</evidence>
<evidence type="ECO:0000256" key="1">
    <source>
        <dbReference type="ARBA" id="ARBA00006040"/>
    </source>
</evidence>
<dbReference type="GeneID" id="54477336"/>
<keyword evidence="5 7" id="KW-0862">Zinc</keyword>
<dbReference type="GO" id="GO:0006508">
    <property type="term" value="P:proteolysis"/>
    <property type="evidence" value="ECO:0007669"/>
    <property type="project" value="UniProtKB-KW"/>
</dbReference>
<evidence type="ECO:0000256" key="6">
    <source>
        <dbReference type="ARBA" id="ARBA00023049"/>
    </source>
</evidence>
<comment type="cofactor">
    <cofactor evidence="7">
        <name>Zn(2+)</name>
        <dbReference type="ChEBI" id="CHEBI:29105"/>
    </cofactor>
    <text evidence="7">Binds 1 zinc ion.</text>
</comment>
<dbReference type="PANTHER" id="PTHR11804:SF84">
    <property type="entry name" value="SACCHAROLYSIN"/>
    <property type="match status" value="1"/>
</dbReference>
<dbReference type="AlphaFoldDB" id="A0A6A6Q758"/>
<accession>A0A6A6Q758</accession>
<dbReference type="RefSeq" id="XP_033593776.1">
    <property type="nucleotide sequence ID" value="XM_033736334.1"/>
</dbReference>
<feature type="domain" description="Peptidase M3A/M3B catalytic" evidence="8">
    <location>
        <begin position="221"/>
        <end position="686"/>
    </location>
</feature>
<dbReference type="Gene3D" id="1.10.1370.10">
    <property type="entry name" value="Neurolysin, domain 3"/>
    <property type="match status" value="1"/>
</dbReference>
<evidence type="ECO:0000256" key="7">
    <source>
        <dbReference type="RuleBase" id="RU003435"/>
    </source>
</evidence>
<dbReference type="CDD" id="cd06455">
    <property type="entry name" value="M3A_TOP"/>
    <property type="match status" value="1"/>
</dbReference>
<sequence>MNHQQTAPPPLPKWIDCSEFVTTARRHVESERQIIDKIVRTVPPTGATFDNVVLPFAEIEDACAGEQSFIAALRYAAVDARTQRAVEDAEQLYRDFEAELVQRSDYFVLLEQVEGKGNGHLLDEECRRYLDKIMHLYTSNGYGLLDPAQLKQFQEAKQEGEALGVAFERNIREHADDNLRFSLEELVGVPRDKLHRWPISADGQVDVPLQWANVCAITEHACESRTRQIVHEAWRNRLTSINIPIFRRIVLLRHENARRLGYDTYAEFKLSERVVRSIPSVEELMQQLAQRMTPAAHALIRDCETKASTARLEAWDIPYYLKQIQAGNGADCEQIKEWFPAERTFRYMLDLLGSYFQLHFDELPREQIQQHVWAEDVGVFAVWDVGRENTFVGYLYKDLWARPLKFQGNQAVNLQPGFVRPDDTRVYPVSTIMCYLTRSETSTCALLEHSQLWAIWHELGHCMHDLLSRTRFSRLHGYSSPPEFVEAISTMLENWCWKADELRAMSCHFTRENAQCEREWRDAHPGEPLPPKQLPIELVARLFENKTSSRRRLLLDQLTDSTFDLMCHHPKSTSDLDNLLNTDLTEVYSDLRRRFHGSDLPRRGYLHSNAAHLINNQAAGYYTYLVANVIAEDFYETCFAGRHADLHGWKRLRQIVLEPGSTRDENTVIEEFLGRPPDLKPLLRALYLPTESGSMPLA</sequence>
<evidence type="ECO:0000259" key="8">
    <source>
        <dbReference type="Pfam" id="PF01432"/>
    </source>
</evidence>
<proteinExistence type="inferred from homology"/>
<evidence type="ECO:0000256" key="3">
    <source>
        <dbReference type="ARBA" id="ARBA00022723"/>
    </source>
</evidence>
<keyword evidence="4 7" id="KW-0378">Hydrolase</keyword>
<dbReference type="GO" id="GO:0004222">
    <property type="term" value="F:metalloendopeptidase activity"/>
    <property type="evidence" value="ECO:0007669"/>
    <property type="project" value="InterPro"/>
</dbReference>
<dbReference type="InterPro" id="IPR001567">
    <property type="entry name" value="Pept_M3A_M3B_dom"/>
</dbReference>
<organism evidence="9 10">
    <name type="scientific">Neohortaea acidophila</name>
    <dbReference type="NCBI Taxonomy" id="245834"/>
    <lineage>
        <taxon>Eukaryota</taxon>
        <taxon>Fungi</taxon>
        <taxon>Dikarya</taxon>
        <taxon>Ascomycota</taxon>
        <taxon>Pezizomycotina</taxon>
        <taxon>Dothideomycetes</taxon>
        <taxon>Dothideomycetidae</taxon>
        <taxon>Mycosphaerellales</taxon>
        <taxon>Teratosphaeriaceae</taxon>
        <taxon>Neohortaea</taxon>
    </lineage>
</organism>
<dbReference type="EMBL" id="MU001631">
    <property type="protein sequence ID" value="KAF2487207.1"/>
    <property type="molecule type" value="Genomic_DNA"/>
</dbReference>
<gene>
    <name evidence="9" type="ORF">BDY17DRAFT_319767</name>
</gene>
<keyword evidence="10" id="KW-1185">Reference proteome</keyword>
<dbReference type="SUPFAM" id="SSF55486">
    <property type="entry name" value="Metalloproteases ('zincins'), catalytic domain"/>
    <property type="match status" value="1"/>
</dbReference>
<keyword evidence="3 7" id="KW-0479">Metal-binding</keyword>
<dbReference type="GO" id="GO:0046872">
    <property type="term" value="F:metal ion binding"/>
    <property type="evidence" value="ECO:0007669"/>
    <property type="project" value="UniProtKB-UniRule"/>
</dbReference>
<evidence type="ECO:0000256" key="4">
    <source>
        <dbReference type="ARBA" id="ARBA00022801"/>
    </source>
</evidence>
<protein>
    <recommendedName>
        <fullName evidence="8">Peptidase M3A/M3B catalytic domain-containing protein</fullName>
    </recommendedName>
</protein>